<sequence length="152" mass="16476">MADTYTVARSITVAAAPDTVHALIDDLHEWRKWSPWEGVDPDLQRTYSGADRGVGARYAWSGNRKAGKGDMAIVSDSPTDVDIRVVFEKPMKSTSTSSFRLAPSGSSTEVTWTMTGQHSLFSRVAAPLGIFDKLLGKDFEKGLAQLKVAAEG</sequence>
<dbReference type="RefSeq" id="WP_007620148.1">
    <property type="nucleotide sequence ID" value="NZ_BANX01000014.1"/>
</dbReference>
<dbReference type="InterPro" id="IPR023393">
    <property type="entry name" value="START-like_dom_sf"/>
</dbReference>
<reference evidence="1 2" key="1">
    <citation type="submission" date="2013-01" db="EMBL/GenBank/DDBJ databases">
        <title>Whole genome shotgun sequence of Gordonia soli NBRC 108243.</title>
        <authorList>
            <person name="Isaki-Nakamura S."/>
            <person name="Hosoyama A."/>
            <person name="Tsuchikane K."/>
            <person name="Ando Y."/>
            <person name="Baba S."/>
            <person name="Ohji S."/>
            <person name="Hamada M."/>
            <person name="Tamura T."/>
            <person name="Yamazoe A."/>
            <person name="Yamazaki S."/>
            <person name="Fujita N."/>
        </authorList>
    </citation>
    <scope>NUCLEOTIDE SEQUENCE [LARGE SCALE GENOMIC DNA]</scope>
    <source>
        <strain evidence="1 2">NBRC 108243</strain>
    </source>
</reference>
<dbReference type="CDD" id="cd07818">
    <property type="entry name" value="SRPBCC_1"/>
    <property type="match status" value="1"/>
</dbReference>
<dbReference type="Gene3D" id="3.30.530.20">
    <property type="match status" value="1"/>
</dbReference>
<dbReference type="STRING" id="1223545.GS4_14_00310"/>
<gene>
    <name evidence="1" type="ORF">GS4_14_00310</name>
</gene>
<dbReference type="Pfam" id="PF10604">
    <property type="entry name" value="Polyketide_cyc2"/>
    <property type="match status" value="1"/>
</dbReference>
<evidence type="ECO:0000313" key="1">
    <source>
        <dbReference type="EMBL" id="GAC68202.1"/>
    </source>
</evidence>
<comment type="caution">
    <text evidence="1">The sequence shown here is derived from an EMBL/GenBank/DDBJ whole genome shotgun (WGS) entry which is preliminary data.</text>
</comment>
<organism evidence="1 2">
    <name type="scientific">Gordonia soli NBRC 108243</name>
    <dbReference type="NCBI Taxonomy" id="1223545"/>
    <lineage>
        <taxon>Bacteria</taxon>
        <taxon>Bacillati</taxon>
        <taxon>Actinomycetota</taxon>
        <taxon>Actinomycetes</taxon>
        <taxon>Mycobacteriales</taxon>
        <taxon>Gordoniaceae</taxon>
        <taxon>Gordonia</taxon>
    </lineage>
</organism>
<keyword evidence="2" id="KW-1185">Reference proteome</keyword>
<dbReference type="OrthoDB" id="9807923at2"/>
<protein>
    <submittedName>
        <fullName evidence="1">Uncharacterized protein</fullName>
    </submittedName>
</protein>
<accession>M0QLB6</accession>
<dbReference type="eggNOG" id="COG3832">
    <property type="taxonomic scope" value="Bacteria"/>
</dbReference>
<dbReference type="EMBL" id="BANX01000014">
    <property type="protein sequence ID" value="GAC68202.1"/>
    <property type="molecule type" value="Genomic_DNA"/>
</dbReference>
<dbReference type="SUPFAM" id="SSF55961">
    <property type="entry name" value="Bet v1-like"/>
    <property type="match status" value="1"/>
</dbReference>
<dbReference type="Proteomes" id="UP000011666">
    <property type="component" value="Unassembled WGS sequence"/>
</dbReference>
<dbReference type="AlphaFoldDB" id="M0QLB6"/>
<evidence type="ECO:0000313" key="2">
    <source>
        <dbReference type="Proteomes" id="UP000011666"/>
    </source>
</evidence>
<dbReference type="InterPro" id="IPR019587">
    <property type="entry name" value="Polyketide_cyclase/dehydratase"/>
</dbReference>
<name>M0QLB6_9ACTN</name>
<proteinExistence type="predicted"/>